<evidence type="ECO:0000256" key="1">
    <source>
        <dbReference type="ARBA" id="ARBA00008857"/>
    </source>
</evidence>
<dbReference type="GO" id="GO:0003677">
    <property type="term" value="F:DNA binding"/>
    <property type="evidence" value="ECO:0007669"/>
    <property type="project" value="UniProtKB-KW"/>
</dbReference>
<dbReference type="GO" id="GO:0015074">
    <property type="term" value="P:DNA integration"/>
    <property type="evidence" value="ECO:0007669"/>
    <property type="project" value="UniProtKB-KW"/>
</dbReference>
<dbReference type="PROSITE" id="PS51898">
    <property type="entry name" value="TYR_RECOMBINASE"/>
    <property type="match status" value="1"/>
</dbReference>
<gene>
    <name evidence="6" type="ORF">AWB64_04831</name>
</gene>
<evidence type="ECO:0000313" key="7">
    <source>
        <dbReference type="Proteomes" id="UP000054893"/>
    </source>
</evidence>
<keyword evidence="2" id="KW-0229">DNA integration</keyword>
<evidence type="ECO:0000256" key="4">
    <source>
        <dbReference type="ARBA" id="ARBA00023172"/>
    </source>
</evidence>
<dbReference type="InterPro" id="IPR013762">
    <property type="entry name" value="Integrase-like_cat_sf"/>
</dbReference>
<dbReference type="SUPFAM" id="SSF56349">
    <property type="entry name" value="DNA breaking-rejoining enzymes"/>
    <property type="match status" value="1"/>
</dbReference>
<dbReference type="GO" id="GO:0006310">
    <property type="term" value="P:DNA recombination"/>
    <property type="evidence" value="ECO:0007669"/>
    <property type="project" value="UniProtKB-KW"/>
</dbReference>
<accession>A0A158HP49</accession>
<evidence type="ECO:0000313" key="6">
    <source>
        <dbReference type="EMBL" id="SAL45779.1"/>
    </source>
</evidence>
<dbReference type="InterPro" id="IPR050090">
    <property type="entry name" value="Tyrosine_recombinase_XerCD"/>
</dbReference>
<keyword evidence="3" id="KW-0238">DNA-binding</keyword>
<dbReference type="Proteomes" id="UP000054893">
    <property type="component" value="Unassembled WGS sequence"/>
</dbReference>
<evidence type="ECO:0000256" key="2">
    <source>
        <dbReference type="ARBA" id="ARBA00022908"/>
    </source>
</evidence>
<evidence type="ECO:0000259" key="5">
    <source>
        <dbReference type="PROSITE" id="PS51898"/>
    </source>
</evidence>
<sequence length="280" mass="31203">MFARFHRHLATHGKTVATFGAAEIDNFFNTLGQEARPDTTTQLRYLKLIDRVSRHLVAMEVRKDNPASLMLVGQAWPEDEPTPVFLSETNDKRLQLTCVTAAESTFKELRSVAIVAMFLGTGITAAECRQLGLDDLNVDGLRPDVYVKKRGPRIARRVPLEPFCIDVLREYVVARKNIACPTSYLFIATGTGKPMKDDTLGKSVRNALEKIKVTAADMSPRLLRNTYGRRHIIAGCTNEQVSNLLGLSSHRTAARLRQTLELSGLEPIEESRKTVNPDLS</sequence>
<evidence type="ECO:0000256" key="3">
    <source>
        <dbReference type="ARBA" id="ARBA00023125"/>
    </source>
</evidence>
<feature type="domain" description="Tyr recombinase" evidence="5">
    <location>
        <begin position="81"/>
        <end position="276"/>
    </location>
</feature>
<reference evidence="6 7" key="1">
    <citation type="submission" date="2016-01" db="EMBL/GenBank/DDBJ databases">
        <authorList>
            <person name="Oliw E.H."/>
        </authorList>
    </citation>
    <scope>NUCLEOTIDE SEQUENCE [LARGE SCALE GENOMIC DNA]</scope>
    <source>
        <strain evidence="6">LMG 22029</strain>
    </source>
</reference>
<dbReference type="PANTHER" id="PTHR30349:SF41">
    <property type="entry name" value="INTEGRASE_RECOMBINASE PROTEIN MJ0367-RELATED"/>
    <property type="match status" value="1"/>
</dbReference>
<dbReference type="Pfam" id="PF00589">
    <property type="entry name" value="Phage_integrase"/>
    <property type="match status" value="1"/>
</dbReference>
<dbReference type="PANTHER" id="PTHR30349">
    <property type="entry name" value="PHAGE INTEGRASE-RELATED"/>
    <property type="match status" value="1"/>
</dbReference>
<protein>
    <submittedName>
        <fullName evidence="6">Phage integrase family protein</fullName>
    </submittedName>
</protein>
<dbReference type="InterPro" id="IPR011010">
    <property type="entry name" value="DNA_brk_join_enz"/>
</dbReference>
<dbReference type="CDD" id="cd00397">
    <property type="entry name" value="DNA_BRE_C"/>
    <property type="match status" value="1"/>
</dbReference>
<keyword evidence="4" id="KW-0233">DNA recombination</keyword>
<name>A0A158HP49_CABSO</name>
<proteinExistence type="inferred from homology"/>
<dbReference type="AlphaFoldDB" id="A0A158HP49"/>
<comment type="similarity">
    <text evidence="1">Belongs to the 'phage' integrase family.</text>
</comment>
<dbReference type="EMBL" id="FCOC02000019">
    <property type="protein sequence ID" value="SAL45779.1"/>
    <property type="molecule type" value="Genomic_DNA"/>
</dbReference>
<dbReference type="InterPro" id="IPR002104">
    <property type="entry name" value="Integrase_catalytic"/>
</dbReference>
<dbReference type="Gene3D" id="1.10.443.10">
    <property type="entry name" value="Intergrase catalytic core"/>
    <property type="match status" value="1"/>
</dbReference>
<organism evidence="6 7">
    <name type="scientific">Caballeronia sordidicola</name>
    <name type="common">Burkholderia sordidicola</name>
    <dbReference type="NCBI Taxonomy" id="196367"/>
    <lineage>
        <taxon>Bacteria</taxon>
        <taxon>Pseudomonadati</taxon>
        <taxon>Pseudomonadota</taxon>
        <taxon>Betaproteobacteria</taxon>
        <taxon>Burkholderiales</taxon>
        <taxon>Burkholderiaceae</taxon>
        <taxon>Caballeronia</taxon>
    </lineage>
</organism>